<feature type="region of interest" description="Disordered" evidence="1">
    <location>
        <begin position="35"/>
        <end position="64"/>
    </location>
</feature>
<organism evidence="2 3">
    <name type="scientific">Aulographum hederae CBS 113979</name>
    <dbReference type="NCBI Taxonomy" id="1176131"/>
    <lineage>
        <taxon>Eukaryota</taxon>
        <taxon>Fungi</taxon>
        <taxon>Dikarya</taxon>
        <taxon>Ascomycota</taxon>
        <taxon>Pezizomycotina</taxon>
        <taxon>Dothideomycetes</taxon>
        <taxon>Pleosporomycetidae</taxon>
        <taxon>Aulographales</taxon>
        <taxon>Aulographaceae</taxon>
    </lineage>
</organism>
<dbReference type="EMBL" id="ML977169">
    <property type="protein sequence ID" value="KAF1984203.1"/>
    <property type="molecule type" value="Genomic_DNA"/>
</dbReference>
<feature type="compositionally biased region" description="Low complexity" evidence="1">
    <location>
        <begin position="39"/>
        <end position="64"/>
    </location>
</feature>
<gene>
    <name evidence="2" type="ORF">K402DRAFT_423017</name>
</gene>
<evidence type="ECO:0000256" key="1">
    <source>
        <dbReference type="SAM" id="MobiDB-lite"/>
    </source>
</evidence>
<name>A0A6G1GTC1_9PEZI</name>
<feature type="region of interest" description="Disordered" evidence="1">
    <location>
        <begin position="1"/>
        <end position="20"/>
    </location>
</feature>
<dbReference type="AlphaFoldDB" id="A0A6G1GTC1"/>
<evidence type="ECO:0000313" key="3">
    <source>
        <dbReference type="Proteomes" id="UP000800041"/>
    </source>
</evidence>
<sequence length="302" mass="32885">MGSTIARTRPNAAPPTGLAETSKLARPAFSTFQQHYSPKKSSVVKPPSSSYFAPPSTAESTATAGDSLGADATRVQTELLQLHLLHEASGTVQKQWDASAKRSLRSKFDEVSARLQGVQAEERQARERINIAALHEWDVGPGFAENVHVLSSTLREVPGLVEDGGRFAKQVESFEGWISWIGDVWNKREENDGQEGLEFAEGLGEAWKAESDALTRKLASLKRDLEGLHCPIGDSSAASVIRSSRRLVDGMLAELRIMRSVEQEVVERERSWVDARLGALTAEMEQSMASSAKVTDSKVAIG</sequence>
<accession>A0A6G1GTC1</accession>
<dbReference type="Proteomes" id="UP000800041">
    <property type="component" value="Unassembled WGS sequence"/>
</dbReference>
<reference evidence="2" key="1">
    <citation type="journal article" date="2020" name="Stud. Mycol.">
        <title>101 Dothideomycetes genomes: a test case for predicting lifestyles and emergence of pathogens.</title>
        <authorList>
            <person name="Haridas S."/>
            <person name="Albert R."/>
            <person name="Binder M."/>
            <person name="Bloem J."/>
            <person name="Labutti K."/>
            <person name="Salamov A."/>
            <person name="Andreopoulos B."/>
            <person name="Baker S."/>
            <person name="Barry K."/>
            <person name="Bills G."/>
            <person name="Bluhm B."/>
            <person name="Cannon C."/>
            <person name="Castanera R."/>
            <person name="Culley D."/>
            <person name="Daum C."/>
            <person name="Ezra D."/>
            <person name="Gonzalez J."/>
            <person name="Henrissat B."/>
            <person name="Kuo A."/>
            <person name="Liang C."/>
            <person name="Lipzen A."/>
            <person name="Lutzoni F."/>
            <person name="Magnuson J."/>
            <person name="Mondo S."/>
            <person name="Nolan M."/>
            <person name="Ohm R."/>
            <person name="Pangilinan J."/>
            <person name="Park H.-J."/>
            <person name="Ramirez L."/>
            <person name="Alfaro M."/>
            <person name="Sun H."/>
            <person name="Tritt A."/>
            <person name="Yoshinaga Y."/>
            <person name="Zwiers L.-H."/>
            <person name="Turgeon B."/>
            <person name="Goodwin S."/>
            <person name="Spatafora J."/>
            <person name="Crous P."/>
            <person name="Grigoriev I."/>
        </authorList>
    </citation>
    <scope>NUCLEOTIDE SEQUENCE</scope>
    <source>
        <strain evidence="2">CBS 113979</strain>
    </source>
</reference>
<protein>
    <submittedName>
        <fullName evidence="2">Uncharacterized protein</fullName>
    </submittedName>
</protein>
<evidence type="ECO:0000313" key="2">
    <source>
        <dbReference type="EMBL" id="KAF1984203.1"/>
    </source>
</evidence>
<keyword evidence="3" id="KW-1185">Reference proteome</keyword>
<proteinExistence type="predicted"/>
<dbReference type="OrthoDB" id="5429993at2759"/>